<feature type="transmembrane region" description="Helical" evidence="1">
    <location>
        <begin position="71"/>
        <end position="89"/>
    </location>
</feature>
<dbReference type="EMBL" id="FSRA01000002">
    <property type="protein sequence ID" value="SIO37571.1"/>
    <property type="molecule type" value="Genomic_DNA"/>
</dbReference>
<keyword evidence="1" id="KW-0812">Transmembrane</keyword>
<evidence type="ECO:0000313" key="2">
    <source>
        <dbReference type="EMBL" id="SIO37571.1"/>
    </source>
</evidence>
<keyword evidence="3" id="KW-1185">Reference proteome</keyword>
<dbReference type="Proteomes" id="UP000185003">
    <property type="component" value="Unassembled WGS sequence"/>
</dbReference>
<accession>A0A1N6J002</accession>
<dbReference type="OrthoDB" id="1122300at2"/>
<keyword evidence="1" id="KW-0472">Membrane</keyword>
<dbReference type="RefSeq" id="WP_074240737.1">
    <property type="nucleotide sequence ID" value="NZ_FSRA01000002.1"/>
</dbReference>
<keyword evidence="1" id="KW-1133">Transmembrane helix</keyword>
<evidence type="ECO:0000313" key="3">
    <source>
        <dbReference type="Proteomes" id="UP000185003"/>
    </source>
</evidence>
<evidence type="ECO:0000256" key="1">
    <source>
        <dbReference type="SAM" id="Phobius"/>
    </source>
</evidence>
<feature type="transmembrane region" description="Helical" evidence="1">
    <location>
        <begin position="201"/>
        <end position="221"/>
    </location>
</feature>
<feature type="transmembrane region" description="Helical" evidence="1">
    <location>
        <begin position="175"/>
        <end position="194"/>
    </location>
</feature>
<reference evidence="2 3" key="1">
    <citation type="submission" date="2016-11" db="EMBL/GenBank/DDBJ databases">
        <authorList>
            <person name="Jaros S."/>
            <person name="Januszkiewicz K."/>
            <person name="Wedrychowicz H."/>
        </authorList>
    </citation>
    <scope>NUCLEOTIDE SEQUENCE [LARGE SCALE GENOMIC DNA]</scope>
    <source>
        <strain evidence="2 3">DSM 24787</strain>
    </source>
</reference>
<organism evidence="2 3">
    <name type="scientific">Chitinophaga niabensis</name>
    <dbReference type="NCBI Taxonomy" id="536979"/>
    <lineage>
        <taxon>Bacteria</taxon>
        <taxon>Pseudomonadati</taxon>
        <taxon>Bacteroidota</taxon>
        <taxon>Chitinophagia</taxon>
        <taxon>Chitinophagales</taxon>
        <taxon>Chitinophagaceae</taxon>
        <taxon>Chitinophaga</taxon>
    </lineage>
</organism>
<protein>
    <recommendedName>
        <fullName evidence="4">DoxX protein</fullName>
    </recommendedName>
</protein>
<sequence>MKNLKNCGRVFYGLGIAGIGFMHFLYPGFRPIIIPLPPADTQNIAVLILVFGGYLVASGLLISFGKFVQPISVALGYILLLFLIFGHLPNRLRYHPEIHGYWIDAVKLLALSGGAFVISLAFPDEAVFKPFKKSTRIAVAGKYLFAIMLVNFGIGHLLNPVLVGQLVPAWIPFPVFWAYFTGLALVGAGLSIFFKYQTKYIGLLLASMLLTWLLSLHIPLAVKFPAWRDGENIIGSLECLAFCGIAITIALSNEIGRNKNLQGDGPDKKH</sequence>
<feature type="transmembrane region" description="Helical" evidence="1">
    <location>
        <begin position="143"/>
        <end position="163"/>
    </location>
</feature>
<evidence type="ECO:0008006" key="4">
    <source>
        <dbReference type="Google" id="ProtNLM"/>
    </source>
</evidence>
<gene>
    <name evidence="2" type="ORF">SAMN04488055_3502</name>
</gene>
<dbReference type="STRING" id="536979.SAMN04488055_3502"/>
<feature type="transmembrane region" description="Helical" evidence="1">
    <location>
        <begin position="233"/>
        <end position="251"/>
    </location>
</feature>
<feature type="transmembrane region" description="Helical" evidence="1">
    <location>
        <begin position="44"/>
        <end position="64"/>
    </location>
</feature>
<feature type="transmembrane region" description="Helical" evidence="1">
    <location>
        <begin position="12"/>
        <end position="29"/>
    </location>
</feature>
<dbReference type="AlphaFoldDB" id="A0A1N6J002"/>
<feature type="transmembrane region" description="Helical" evidence="1">
    <location>
        <begin position="101"/>
        <end position="122"/>
    </location>
</feature>
<name>A0A1N6J002_9BACT</name>
<proteinExistence type="predicted"/>